<proteinExistence type="predicted"/>
<organism evidence="2 3">
    <name type="scientific">Amnibacterium endophyticum</name>
    <dbReference type="NCBI Taxonomy" id="2109337"/>
    <lineage>
        <taxon>Bacteria</taxon>
        <taxon>Bacillati</taxon>
        <taxon>Actinomycetota</taxon>
        <taxon>Actinomycetes</taxon>
        <taxon>Micrococcales</taxon>
        <taxon>Microbacteriaceae</taxon>
        <taxon>Amnibacterium</taxon>
    </lineage>
</organism>
<gene>
    <name evidence="2" type="ORF">ACFSBI_05065</name>
</gene>
<sequence length="183" mass="18963">MTAPETDAIDRVQLLRGWVIGFGIVAILLGVVALFFPGATLLTIAIVFGLYLVASGIYRITAAVTDHRYTRGTRLLTGVLGGLIVVAGVLALSNPFASLETLAIFIGLGWLVEGAAGLVAFSSLTGRSRWLVLASALVSVVAGVVMLILPVFGLQSLVTVGAILLIALGVVALIELPGRRRSA</sequence>
<feature type="transmembrane region" description="Helical" evidence="1">
    <location>
        <begin position="18"/>
        <end position="36"/>
    </location>
</feature>
<dbReference type="RefSeq" id="WP_377932668.1">
    <property type="nucleotide sequence ID" value="NZ_JBHUEA010000005.1"/>
</dbReference>
<dbReference type="EMBL" id="JBHUEA010000005">
    <property type="protein sequence ID" value="MFD1720913.1"/>
    <property type="molecule type" value="Genomic_DNA"/>
</dbReference>
<feature type="transmembrane region" description="Helical" evidence="1">
    <location>
        <begin position="42"/>
        <end position="61"/>
    </location>
</feature>
<dbReference type="PANTHER" id="PTHR34989">
    <property type="entry name" value="PROTEIN HDED"/>
    <property type="match status" value="1"/>
</dbReference>
<dbReference type="InterPro" id="IPR052712">
    <property type="entry name" value="Acid_resist_chaperone_HdeD"/>
</dbReference>
<dbReference type="PANTHER" id="PTHR34989:SF1">
    <property type="entry name" value="PROTEIN HDED"/>
    <property type="match status" value="1"/>
</dbReference>
<comment type="caution">
    <text evidence="2">The sequence shown here is derived from an EMBL/GenBank/DDBJ whole genome shotgun (WGS) entry which is preliminary data.</text>
</comment>
<accession>A0ABW4LDP3</accession>
<feature type="transmembrane region" description="Helical" evidence="1">
    <location>
        <begin position="158"/>
        <end position="176"/>
    </location>
</feature>
<keyword evidence="1" id="KW-1133">Transmembrane helix</keyword>
<evidence type="ECO:0000313" key="2">
    <source>
        <dbReference type="EMBL" id="MFD1720913.1"/>
    </source>
</evidence>
<evidence type="ECO:0000313" key="3">
    <source>
        <dbReference type="Proteomes" id="UP001597347"/>
    </source>
</evidence>
<evidence type="ECO:0000256" key="1">
    <source>
        <dbReference type="SAM" id="Phobius"/>
    </source>
</evidence>
<keyword evidence="3" id="KW-1185">Reference proteome</keyword>
<keyword evidence="1" id="KW-0812">Transmembrane</keyword>
<protein>
    <submittedName>
        <fullName evidence="2">HdeD family acid-resistance protein</fullName>
    </submittedName>
</protein>
<dbReference type="Proteomes" id="UP001597347">
    <property type="component" value="Unassembled WGS sequence"/>
</dbReference>
<keyword evidence="1" id="KW-0472">Membrane</keyword>
<dbReference type="Pfam" id="PF03729">
    <property type="entry name" value="DUF308"/>
    <property type="match status" value="2"/>
</dbReference>
<feature type="transmembrane region" description="Helical" evidence="1">
    <location>
        <begin position="131"/>
        <end position="152"/>
    </location>
</feature>
<feature type="transmembrane region" description="Helical" evidence="1">
    <location>
        <begin position="102"/>
        <end position="124"/>
    </location>
</feature>
<dbReference type="InterPro" id="IPR005325">
    <property type="entry name" value="DUF308_memb"/>
</dbReference>
<name>A0ABW4LDP3_9MICO</name>
<feature type="transmembrane region" description="Helical" evidence="1">
    <location>
        <begin position="73"/>
        <end position="96"/>
    </location>
</feature>
<reference evidence="3" key="1">
    <citation type="journal article" date="2019" name="Int. J. Syst. Evol. Microbiol.">
        <title>The Global Catalogue of Microorganisms (GCM) 10K type strain sequencing project: providing services to taxonomists for standard genome sequencing and annotation.</title>
        <authorList>
            <consortium name="The Broad Institute Genomics Platform"/>
            <consortium name="The Broad Institute Genome Sequencing Center for Infectious Disease"/>
            <person name="Wu L."/>
            <person name="Ma J."/>
        </authorList>
    </citation>
    <scope>NUCLEOTIDE SEQUENCE [LARGE SCALE GENOMIC DNA]</scope>
    <source>
        <strain evidence="3">CGMCC 1.12471</strain>
    </source>
</reference>